<dbReference type="AlphaFoldDB" id="A0A8X6K349"/>
<evidence type="ECO:0000313" key="2">
    <source>
        <dbReference type="EMBL" id="GFS60183.1"/>
    </source>
</evidence>
<evidence type="ECO:0000256" key="1">
    <source>
        <dbReference type="SAM" id="MobiDB-lite"/>
    </source>
</evidence>
<accession>A0A8X6K349</accession>
<comment type="caution">
    <text evidence="2">The sequence shown here is derived from an EMBL/GenBank/DDBJ whole genome shotgun (WGS) entry which is preliminary data.</text>
</comment>
<dbReference type="EMBL" id="BMAW01093413">
    <property type="protein sequence ID" value="GFS60183.1"/>
    <property type="molecule type" value="Genomic_DNA"/>
</dbReference>
<keyword evidence="3" id="KW-1185">Reference proteome</keyword>
<evidence type="ECO:0000313" key="3">
    <source>
        <dbReference type="Proteomes" id="UP000887013"/>
    </source>
</evidence>
<feature type="region of interest" description="Disordered" evidence="1">
    <location>
        <begin position="8"/>
        <end position="36"/>
    </location>
</feature>
<sequence length="36" mass="3828">LMFLAFAQTTSPEEAGCKRLQPPSPGVPNGSYSSRC</sequence>
<dbReference type="Proteomes" id="UP000887013">
    <property type="component" value="Unassembled WGS sequence"/>
</dbReference>
<gene>
    <name evidence="2" type="ORF">NPIL_16231</name>
</gene>
<feature type="non-terminal residue" evidence="2">
    <location>
        <position position="1"/>
    </location>
</feature>
<name>A0A8X6K349_NEPPI</name>
<reference evidence="2" key="1">
    <citation type="submission" date="2020-08" db="EMBL/GenBank/DDBJ databases">
        <title>Multicomponent nature underlies the extraordinary mechanical properties of spider dragline silk.</title>
        <authorList>
            <person name="Kono N."/>
            <person name="Nakamura H."/>
            <person name="Mori M."/>
            <person name="Yoshida Y."/>
            <person name="Ohtoshi R."/>
            <person name="Malay A.D."/>
            <person name="Moran D.A.P."/>
            <person name="Tomita M."/>
            <person name="Numata K."/>
            <person name="Arakawa K."/>
        </authorList>
    </citation>
    <scope>NUCLEOTIDE SEQUENCE</scope>
</reference>
<proteinExistence type="predicted"/>
<organism evidence="2 3">
    <name type="scientific">Nephila pilipes</name>
    <name type="common">Giant wood spider</name>
    <name type="synonym">Nephila maculata</name>
    <dbReference type="NCBI Taxonomy" id="299642"/>
    <lineage>
        <taxon>Eukaryota</taxon>
        <taxon>Metazoa</taxon>
        <taxon>Ecdysozoa</taxon>
        <taxon>Arthropoda</taxon>
        <taxon>Chelicerata</taxon>
        <taxon>Arachnida</taxon>
        <taxon>Araneae</taxon>
        <taxon>Araneomorphae</taxon>
        <taxon>Entelegynae</taxon>
        <taxon>Araneoidea</taxon>
        <taxon>Nephilidae</taxon>
        <taxon>Nephila</taxon>
    </lineage>
</organism>
<protein>
    <submittedName>
        <fullName evidence="2">Uncharacterized protein</fullName>
    </submittedName>
</protein>